<organism evidence="1 2">
    <name type="scientific">Xanthomonas citri pv. durantae</name>
    <dbReference type="NCBI Taxonomy" id="487862"/>
    <lineage>
        <taxon>Bacteria</taxon>
        <taxon>Pseudomonadati</taxon>
        <taxon>Pseudomonadota</taxon>
        <taxon>Gammaproteobacteria</taxon>
        <taxon>Lysobacterales</taxon>
        <taxon>Lysobacteraceae</taxon>
        <taxon>Xanthomonas</taxon>
    </lineage>
</organism>
<dbReference type="EMBL" id="CP066345">
    <property type="protein sequence ID" value="UVG61398.1"/>
    <property type="molecule type" value="Genomic_DNA"/>
</dbReference>
<dbReference type="RefSeq" id="WP_015462652.1">
    <property type="nucleotide sequence ID" value="NZ_CP066345.1"/>
</dbReference>
<gene>
    <name evidence="1" type="ORF">Xdur_023635</name>
</gene>
<dbReference type="AlphaFoldDB" id="A0A9X6BHX4"/>
<proteinExistence type="predicted"/>
<keyword evidence="1" id="KW-0614">Plasmid</keyword>
<reference evidence="1" key="1">
    <citation type="submission" date="2020-12" db="EMBL/GenBank/DDBJ databases">
        <title>Complete genome investigation of Xanthomonas citri pv. durantae LMG696.</title>
        <authorList>
            <person name="Rana R."/>
            <person name="Bansal K."/>
            <person name="Patil P.B."/>
        </authorList>
    </citation>
    <scope>NUCLEOTIDE SEQUENCE</scope>
    <source>
        <strain evidence="1">LMG696</strain>
        <plasmid evidence="1">pLMG696-2</plasmid>
    </source>
</reference>
<protein>
    <submittedName>
        <fullName evidence="1">Conjugal transfer protein TraI</fullName>
    </submittedName>
</protein>
<name>A0A9X6BHX4_XANCI</name>
<accession>A0A9X6BHX4</accession>
<geneLocation type="plasmid" evidence="1 2">
    <name>pLMG696-2</name>
</geneLocation>
<evidence type="ECO:0000313" key="2">
    <source>
        <dbReference type="Proteomes" id="UP000190508"/>
    </source>
</evidence>
<dbReference type="PROSITE" id="PS51257">
    <property type="entry name" value="PROKAR_LIPOPROTEIN"/>
    <property type="match status" value="1"/>
</dbReference>
<evidence type="ECO:0000313" key="1">
    <source>
        <dbReference type="EMBL" id="UVG61398.1"/>
    </source>
</evidence>
<dbReference type="Proteomes" id="UP000190508">
    <property type="component" value="Plasmid pLMG696-2"/>
</dbReference>
<sequence length="56" mass="5817">MKQCITLLCLVAMLAGCASNAAVVPELEGRARVPVNKQIPAQAPVTQQPTISAQGE</sequence>